<accession>A0A7S7AY29</accession>
<sequence length="151" mass="18121">MNLEHIDKYISWKNKWLNKSSLDLFQYISFNMHPDDILIAGKLLFPDIIQVDNCILLKTNYCEEVYKSIKAQYDNNHQKIEYEINRIHLYDIFAHCIDNVSDTSFKEIATLLQFSWKIYFKEILPNKRVIVEHIDNQIEYGNILTFYSDEC</sequence>
<gene>
    <name evidence="1" type="ORF">IFE08_08905</name>
</gene>
<dbReference type="Proteomes" id="UP000593915">
    <property type="component" value="Chromosome"/>
</dbReference>
<proteinExistence type="predicted"/>
<organism evidence="1 2">
    <name type="scientific">Treponema pedis</name>
    <dbReference type="NCBI Taxonomy" id="409322"/>
    <lineage>
        <taxon>Bacteria</taxon>
        <taxon>Pseudomonadati</taxon>
        <taxon>Spirochaetota</taxon>
        <taxon>Spirochaetia</taxon>
        <taxon>Spirochaetales</taxon>
        <taxon>Treponemataceae</taxon>
        <taxon>Treponema</taxon>
    </lineage>
</organism>
<name>A0A7S7AY29_9SPIR</name>
<dbReference type="AlphaFoldDB" id="A0A7S7AY29"/>
<dbReference type="EMBL" id="CP061839">
    <property type="protein sequence ID" value="QOW62181.1"/>
    <property type="molecule type" value="Genomic_DNA"/>
</dbReference>
<protein>
    <submittedName>
        <fullName evidence="1">Uncharacterized protein</fullName>
    </submittedName>
</protein>
<reference evidence="1 2" key="1">
    <citation type="submission" date="2020-09" db="EMBL/GenBank/DDBJ databases">
        <title>Characterization of Treponema spp. from bovine digital dermatitis in Korea.</title>
        <authorList>
            <person name="Espiritu H.M."/>
            <person name="Cho Y.I."/>
            <person name="Mamuad L."/>
        </authorList>
    </citation>
    <scope>NUCLEOTIDE SEQUENCE [LARGE SCALE GENOMIC DNA]</scope>
    <source>
        <strain evidence="1 2">KS1</strain>
    </source>
</reference>
<evidence type="ECO:0000313" key="2">
    <source>
        <dbReference type="Proteomes" id="UP000593915"/>
    </source>
</evidence>
<evidence type="ECO:0000313" key="1">
    <source>
        <dbReference type="EMBL" id="QOW62181.1"/>
    </source>
</evidence>